<evidence type="ECO:0000256" key="1">
    <source>
        <dbReference type="SAM" id="MobiDB-lite"/>
    </source>
</evidence>
<reference evidence="3 4" key="1">
    <citation type="submission" date="2015-11" db="EMBL/GenBank/DDBJ databases">
        <title>Genomes and virulence difference between two physiological races of Phytophthora nicotianae.</title>
        <authorList>
            <person name="Liu H."/>
            <person name="Ma X."/>
            <person name="Yu H."/>
            <person name="Fang D."/>
            <person name="Li Y."/>
            <person name="Wang X."/>
            <person name="Wang W."/>
            <person name="Dong Y."/>
            <person name="Xiao B."/>
        </authorList>
    </citation>
    <scope>NUCLEOTIDE SEQUENCE [LARGE SCALE GENOMIC DNA]</scope>
    <source>
        <strain evidence="4">race 1</strain>
    </source>
</reference>
<gene>
    <name evidence="3" type="ORF">AM588_10002362</name>
</gene>
<accession>A0A0W8CRV4</accession>
<dbReference type="EMBL" id="LNFP01001301">
    <property type="protein sequence ID" value="KUF86833.1"/>
    <property type="molecule type" value="Genomic_DNA"/>
</dbReference>
<proteinExistence type="predicted"/>
<dbReference type="Pfam" id="PF03732">
    <property type="entry name" value="Retrotrans_gag"/>
    <property type="match status" value="1"/>
</dbReference>
<name>A0A0W8CRV4_PHYNI</name>
<evidence type="ECO:0000259" key="2">
    <source>
        <dbReference type="Pfam" id="PF03732"/>
    </source>
</evidence>
<evidence type="ECO:0000313" key="3">
    <source>
        <dbReference type="EMBL" id="KUF86833.1"/>
    </source>
</evidence>
<protein>
    <recommendedName>
        <fullName evidence="2">Retrotransposon gag domain-containing protein</fullName>
    </recommendedName>
</protein>
<sequence>MTDTSTSKTWSAANAAMKVEFMEQNFTDRIRNRLLTIKQTSGYTGYVGKFRELNRVAQVDVLTAMDVFLNGLSDVNMKREIIRKKPANLDVAIQEGFVEWNLKEKTNSVGKSSKGKGKGKGDGNFSSLQVSFPKNAARKSNDNGKRPPRVTMKYSFCKRGYHKVEDCWVKFPDKRPKSPATSHSNGLDKKIYALLERLVLSDDELTAEIKQASNE</sequence>
<feature type="domain" description="Retrotransposon gag" evidence="2">
    <location>
        <begin position="7"/>
        <end position="73"/>
    </location>
</feature>
<dbReference type="InterPro" id="IPR005162">
    <property type="entry name" value="Retrotrans_gag_dom"/>
</dbReference>
<evidence type="ECO:0000313" key="4">
    <source>
        <dbReference type="Proteomes" id="UP000054636"/>
    </source>
</evidence>
<comment type="caution">
    <text evidence="3">The sequence shown here is derived from an EMBL/GenBank/DDBJ whole genome shotgun (WGS) entry which is preliminary data.</text>
</comment>
<dbReference type="AlphaFoldDB" id="A0A0W8CRV4"/>
<organism evidence="3 4">
    <name type="scientific">Phytophthora nicotianae</name>
    <name type="common">Potato buckeye rot agent</name>
    <name type="synonym">Phytophthora parasitica</name>
    <dbReference type="NCBI Taxonomy" id="4792"/>
    <lineage>
        <taxon>Eukaryota</taxon>
        <taxon>Sar</taxon>
        <taxon>Stramenopiles</taxon>
        <taxon>Oomycota</taxon>
        <taxon>Peronosporomycetes</taxon>
        <taxon>Peronosporales</taxon>
        <taxon>Peronosporaceae</taxon>
        <taxon>Phytophthora</taxon>
    </lineage>
</organism>
<feature type="region of interest" description="Disordered" evidence="1">
    <location>
        <begin position="107"/>
        <end position="149"/>
    </location>
</feature>
<dbReference type="Proteomes" id="UP000054636">
    <property type="component" value="Unassembled WGS sequence"/>
</dbReference>